<proteinExistence type="predicted"/>
<sequence>MPRRNPNRSAAATQADVEPVVVPEGFAAVEHDDPNASVTVDGVTYAANDEGWTFAPIGVLVAIAPHGFRLVDLGETAPTDEPPAA</sequence>
<dbReference type="Proteomes" id="UP000321258">
    <property type="component" value="Unassembled WGS sequence"/>
</dbReference>
<dbReference type="EMBL" id="BJZT01000032">
    <property type="protein sequence ID" value="GEP00653.1"/>
    <property type="molecule type" value="Genomic_DNA"/>
</dbReference>
<gene>
    <name evidence="1" type="ORF">MHA02_30400</name>
</gene>
<keyword evidence="2" id="KW-1185">Reference proteome</keyword>
<dbReference type="RefSeq" id="WP_147080115.1">
    <property type="nucleotide sequence ID" value="NZ_BJZT01000032.1"/>
</dbReference>
<comment type="caution">
    <text evidence="1">The sequence shown here is derived from an EMBL/GenBank/DDBJ whole genome shotgun (WGS) entry which is preliminary data.</text>
</comment>
<evidence type="ECO:0000313" key="1">
    <source>
        <dbReference type="EMBL" id="GEP00653.1"/>
    </source>
</evidence>
<evidence type="ECO:0000313" key="2">
    <source>
        <dbReference type="Proteomes" id="UP000321258"/>
    </source>
</evidence>
<name>A0A512ISI6_9HYPH</name>
<accession>A0A512ISI6</accession>
<organism evidence="1 2">
    <name type="scientific">Methylobacterium haplocladii</name>
    <dbReference type="NCBI Taxonomy" id="1176176"/>
    <lineage>
        <taxon>Bacteria</taxon>
        <taxon>Pseudomonadati</taxon>
        <taxon>Pseudomonadota</taxon>
        <taxon>Alphaproteobacteria</taxon>
        <taxon>Hyphomicrobiales</taxon>
        <taxon>Methylobacteriaceae</taxon>
        <taxon>Methylobacterium</taxon>
    </lineage>
</organism>
<reference evidence="1 2" key="1">
    <citation type="submission" date="2019-07" db="EMBL/GenBank/DDBJ databases">
        <title>Whole genome shotgun sequence of Methylobacterium haplocladii NBRC 107714.</title>
        <authorList>
            <person name="Hosoyama A."/>
            <person name="Uohara A."/>
            <person name="Ohji S."/>
            <person name="Ichikawa N."/>
        </authorList>
    </citation>
    <scope>NUCLEOTIDE SEQUENCE [LARGE SCALE GENOMIC DNA]</scope>
    <source>
        <strain evidence="1 2">NBRC 107714</strain>
    </source>
</reference>
<dbReference type="AlphaFoldDB" id="A0A512ISI6"/>
<protein>
    <submittedName>
        <fullName evidence="1">Uncharacterized protein</fullName>
    </submittedName>
</protein>